<keyword evidence="3" id="KW-1185">Reference proteome</keyword>
<organism evidence="2 3">
    <name type="scientific">Vespula vulgaris</name>
    <name type="common">Yellow jacket</name>
    <name type="synonym">Wasp</name>
    <dbReference type="NCBI Taxonomy" id="7454"/>
    <lineage>
        <taxon>Eukaryota</taxon>
        <taxon>Metazoa</taxon>
        <taxon>Ecdysozoa</taxon>
        <taxon>Arthropoda</taxon>
        <taxon>Hexapoda</taxon>
        <taxon>Insecta</taxon>
        <taxon>Pterygota</taxon>
        <taxon>Neoptera</taxon>
        <taxon>Endopterygota</taxon>
        <taxon>Hymenoptera</taxon>
        <taxon>Apocrita</taxon>
        <taxon>Aculeata</taxon>
        <taxon>Vespoidea</taxon>
        <taxon>Vespidae</taxon>
        <taxon>Vespinae</taxon>
        <taxon>Vespula</taxon>
    </lineage>
</organism>
<comment type="caution">
    <text evidence="2">The sequence shown here is derived from an EMBL/GenBank/DDBJ whole genome shotgun (WGS) entry which is preliminary data.</text>
</comment>
<evidence type="ECO:0000313" key="2">
    <source>
        <dbReference type="EMBL" id="KAF7405592.1"/>
    </source>
</evidence>
<dbReference type="AlphaFoldDB" id="A0A834KFE4"/>
<protein>
    <submittedName>
        <fullName evidence="2">Uncharacterized protein</fullName>
    </submittedName>
</protein>
<proteinExistence type="predicted"/>
<dbReference type="Proteomes" id="UP000614350">
    <property type="component" value="Unassembled WGS sequence"/>
</dbReference>
<sequence>MSTSMVLPLVPITRISQCAICESSRVPGGPFALWGYHNSPILQNQAGFHLPGISELMKLREKEDRNPLAREGILGVENGKDPMETFPNGISEV</sequence>
<evidence type="ECO:0000256" key="1">
    <source>
        <dbReference type="SAM" id="MobiDB-lite"/>
    </source>
</evidence>
<reference evidence="2" key="1">
    <citation type="journal article" date="2020" name="G3 (Bethesda)">
        <title>High-Quality Assemblies for Three Invasive Social Wasps from the &lt;i&gt;Vespula&lt;/i&gt; Genus.</title>
        <authorList>
            <person name="Harrop T.W.R."/>
            <person name="Guhlin J."/>
            <person name="McLaughlin G.M."/>
            <person name="Permina E."/>
            <person name="Stockwell P."/>
            <person name="Gilligan J."/>
            <person name="Le Lec M.F."/>
            <person name="Gruber M.A.M."/>
            <person name="Quinn O."/>
            <person name="Lovegrove M."/>
            <person name="Duncan E.J."/>
            <person name="Remnant E.J."/>
            <person name="Van Eeckhoven J."/>
            <person name="Graham B."/>
            <person name="Knapp R.A."/>
            <person name="Langford K.W."/>
            <person name="Kronenberg Z."/>
            <person name="Press M.O."/>
            <person name="Eacker S.M."/>
            <person name="Wilson-Rankin E.E."/>
            <person name="Purcell J."/>
            <person name="Lester P.J."/>
            <person name="Dearden P.K."/>
        </authorList>
    </citation>
    <scope>NUCLEOTIDE SEQUENCE</scope>
    <source>
        <strain evidence="2">Marl-1</strain>
    </source>
</reference>
<name>A0A834KFE4_VESVU</name>
<gene>
    <name evidence="2" type="ORF">HZH66_004498</name>
</gene>
<feature type="region of interest" description="Disordered" evidence="1">
    <location>
        <begin position="74"/>
        <end position="93"/>
    </location>
</feature>
<evidence type="ECO:0000313" key="3">
    <source>
        <dbReference type="Proteomes" id="UP000614350"/>
    </source>
</evidence>
<dbReference type="EMBL" id="JACSEA010000003">
    <property type="protein sequence ID" value="KAF7405592.1"/>
    <property type="molecule type" value="Genomic_DNA"/>
</dbReference>
<accession>A0A834KFE4</accession>